<proteinExistence type="inferred from homology"/>
<dbReference type="GO" id="GO:0005737">
    <property type="term" value="C:cytoplasm"/>
    <property type="evidence" value="ECO:0007669"/>
    <property type="project" value="UniProtKB-SubCell"/>
</dbReference>
<comment type="caution">
    <text evidence="6">The sequence shown here is derived from an EMBL/GenBank/DDBJ whole genome shotgun (WGS) entry which is preliminary data.</text>
</comment>
<evidence type="ECO:0000313" key="6">
    <source>
        <dbReference type="EMBL" id="RDE24384.1"/>
    </source>
</evidence>
<dbReference type="Pfam" id="PF00582">
    <property type="entry name" value="Usp"/>
    <property type="match status" value="1"/>
</dbReference>
<dbReference type="OrthoDB" id="239260at2"/>
<comment type="function">
    <text evidence="4">Required for resistance to DNA-damaging agents.</text>
</comment>
<organism evidence="6 7">
    <name type="scientific">Motiliproteus coralliicola</name>
    <dbReference type="NCBI Taxonomy" id="2283196"/>
    <lineage>
        <taxon>Bacteria</taxon>
        <taxon>Pseudomonadati</taxon>
        <taxon>Pseudomonadota</taxon>
        <taxon>Gammaproteobacteria</taxon>
        <taxon>Oceanospirillales</taxon>
        <taxon>Oceanospirillaceae</taxon>
        <taxon>Motiliproteus</taxon>
    </lineage>
</organism>
<accession>A0A369WV09</accession>
<comment type="similarity">
    <text evidence="2">Belongs to the universal stress protein A family.</text>
</comment>
<evidence type="ECO:0000256" key="2">
    <source>
        <dbReference type="ARBA" id="ARBA00008791"/>
    </source>
</evidence>
<dbReference type="PANTHER" id="PTHR47892:SF1">
    <property type="entry name" value="UNIVERSAL STRESS PROTEIN E"/>
    <property type="match status" value="1"/>
</dbReference>
<dbReference type="RefSeq" id="WP_114693971.1">
    <property type="nucleotide sequence ID" value="NZ_QQOH01000001.1"/>
</dbReference>
<gene>
    <name evidence="6" type="ORF">DV711_01995</name>
</gene>
<evidence type="ECO:0000259" key="5">
    <source>
        <dbReference type="Pfam" id="PF00582"/>
    </source>
</evidence>
<dbReference type="PANTHER" id="PTHR47892">
    <property type="entry name" value="UNIVERSAL STRESS PROTEIN E"/>
    <property type="match status" value="1"/>
</dbReference>
<evidence type="ECO:0000256" key="4">
    <source>
        <dbReference type="ARBA" id="ARBA00037131"/>
    </source>
</evidence>
<comment type="subcellular location">
    <subcellularLocation>
        <location evidence="1">Cytoplasm</location>
    </subcellularLocation>
</comment>
<dbReference type="Proteomes" id="UP000253769">
    <property type="component" value="Unassembled WGS sequence"/>
</dbReference>
<keyword evidence="3" id="KW-0963">Cytoplasm</keyword>
<dbReference type="InterPro" id="IPR006016">
    <property type="entry name" value="UspA"/>
</dbReference>
<dbReference type="Gene3D" id="3.40.50.12370">
    <property type="match status" value="1"/>
</dbReference>
<dbReference type="EMBL" id="QQOH01000001">
    <property type="protein sequence ID" value="RDE24384.1"/>
    <property type="molecule type" value="Genomic_DNA"/>
</dbReference>
<protein>
    <recommendedName>
        <fullName evidence="5">UspA domain-containing protein</fullName>
    </recommendedName>
</protein>
<evidence type="ECO:0000256" key="1">
    <source>
        <dbReference type="ARBA" id="ARBA00004496"/>
    </source>
</evidence>
<keyword evidence="7" id="KW-1185">Reference proteome</keyword>
<name>A0A369WV09_9GAMM</name>
<evidence type="ECO:0000313" key="7">
    <source>
        <dbReference type="Proteomes" id="UP000253769"/>
    </source>
</evidence>
<sequence>MRFNKNILVLVNPRKDQQVALDKAIRMCRRLGATITALVRDKHAQVPGLLEILDRKLEAAAAEGIEVSVKISDDNNWFRAIHRTLAEQPFGLVIKEAHKPTLADHVFLPDDWKLLRSTQHPVLLVHADNEWNNSAMLLCVDGNPRDQEHAQLNERIIKAGKLIGEVGQSQTHLFSAHPSTMQDVASSQPTDASIAADYRRVCRSLIDADRVPDQQLHIGPGPAELVIPELAQQLDAKLVVLGTVARSGLKGVLLGNTAEQVAKRLTTDLLVLPPET</sequence>
<feature type="domain" description="UspA" evidence="5">
    <location>
        <begin position="172"/>
        <end position="273"/>
    </location>
</feature>
<reference evidence="6 7" key="1">
    <citation type="submission" date="2018-07" db="EMBL/GenBank/DDBJ databases">
        <title>Motiliproteus coralliicola sp. nov., a bacterium isolated from Coral.</title>
        <authorList>
            <person name="Wang G."/>
        </authorList>
    </citation>
    <scope>NUCLEOTIDE SEQUENCE [LARGE SCALE GENOMIC DNA]</scope>
    <source>
        <strain evidence="6 7">C34</strain>
    </source>
</reference>
<dbReference type="AlphaFoldDB" id="A0A369WV09"/>
<dbReference type="SUPFAM" id="SSF52402">
    <property type="entry name" value="Adenine nucleotide alpha hydrolases-like"/>
    <property type="match status" value="2"/>
</dbReference>
<evidence type="ECO:0000256" key="3">
    <source>
        <dbReference type="ARBA" id="ARBA00022490"/>
    </source>
</evidence>